<dbReference type="EMBL" id="AMZH03008535">
    <property type="protein sequence ID" value="RRT58745.1"/>
    <property type="molecule type" value="Genomic_DNA"/>
</dbReference>
<name>A0A426Z432_ENSVE</name>
<proteinExistence type="predicted"/>
<dbReference type="Proteomes" id="UP000287651">
    <property type="component" value="Unassembled WGS sequence"/>
</dbReference>
<feature type="non-terminal residue" evidence="1">
    <location>
        <position position="154"/>
    </location>
</feature>
<sequence>MVDRMHLWPPPPILLPPSAQVLRDQIEGVSLQRSIVWIPLERRTLDLLHPLHPDMEIQGYTISLVFCFDFHCACDAPVEVSQQWYQSQGPATHGQATAETPCKGAISYGQGQPAMEANGARKGRQPLVRAAAHRDGACGQKLRPWAQSLAAQRP</sequence>
<evidence type="ECO:0000313" key="2">
    <source>
        <dbReference type="Proteomes" id="UP000287651"/>
    </source>
</evidence>
<organism evidence="1 2">
    <name type="scientific">Ensete ventricosum</name>
    <name type="common">Abyssinian banana</name>
    <name type="synonym">Musa ensete</name>
    <dbReference type="NCBI Taxonomy" id="4639"/>
    <lineage>
        <taxon>Eukaryota</taxon>
        <taxon>Viridiplantae</taxon>
        <taxon>Streptophyta</taxon>
        <taxon>Embryophyta</taxon>
        <taxon>Tracheophyta</taxon>
        <taxon>Spermatophyta</taxon>
        <taxon>Magnoliopsida</taxon>
        <taxon>Liliopsida</taxon>
        <taxon>Zingiberales</taxon>
        <taxon>Musaceae</taxon>
        <taxon>Ensete</taxon>
    </lineage>
</organism>
<dbReference type="AlphaFoldDB" id="A0A426Z432"/>
<protein>
    <submittedName>
        <fullName evidence="1">Uncharacterized protein</fullName>
    </submittedName>
</protein>
<gene>
    <name evidence="1" type="ORF">B296_00030621</name>
</gene>
<accession>A0A426Z432</accession>
<reference evidence="1 2" key="1">
    <citation type="journal article" date="2014" name="Agronomy (Basel)">
        <title>A Draft Genome Sequence for Ensete ventricosum, the Drought-Tolerant Tree Against Hunger.</title>
        <authorList>
            <person name="Harrison J."/>
            <person name="Moore K.A."/>
            <person name="Paszkiewicz K."/>
            <person name="Jones T."/>
            <person name="Grant M."/>
            <person name="Ambacheew D."/>
            <person name="Muzemil S."/>
            <person name="Studholme D.J."/>
        </authorList>
    </citation>
    <scope>NUCLEOTIDE SEQUENCE [LARGE SCALE GENOMIC DNA]</scope>
</reference>
<evidence type="ECO:0000313" key="1">
    <source>
        <dbReference type="EMBL" id="RRT58745.1"/>
    </source>
</evidence>
<comment type="caution">
    <text evidence="1">The sequence shown here is derived from an EMBL/GenBank/DDBJ whole genome shotgun (WGS) entry which is preliminary data.</text>
</comment>